<dbReference type="GO" id="GO:0009252">
    <property type="term" value="P:peptidoglycan biosynthetic process"/>
    <property type="evidence" value="ECO:0007669"/>
    <property type="project" value="UniProtKB-KW"/>
</dbReference>
<keyword evidence="2" id="KW-0808">Transferase</keyword>
<evidence type="ECO:0000256" key="2">
    <source>
        <dbReference type="ARBA" id="ARBA00022679"/>
    </source>
</evidence>
<dbReference type="Pfam" id="PF02388">
    <property type="entry name" value="FemAB"/>
    <property type="match status" value="1"/>
</dbReference>
<keyword evidence="5" id="KW-0012">Acyltransferase</keyword>
<proteinExistence type="inferred from homology"/>
<name>A0A2M7XC90_9BACT</name>
<evidence type="ECO:0008006" key="9">
    <source>
        <dbReference type="Google" id="ProtNLM"/>
    </source>
</evidence>
<dbReference type="Proteomes" id="UP000229385">
    <property type="component" value="Unassembled WGS sequence"/>
</dbReference>
<dbReference type="InterPro" id="IPR003447">
    <property type="entry name" value="FEMABX"/>
</dbReference>
<dbReference type="InterPro" id="IPR016181">
    <property type="entry name" value="Acyl_CoA_acyltransferase"/>
</dbReference>
<evidence type="ECO:0000313" key="7">
    <source>
        <dbReference type="EMBL" id="PJA45510.1"/>
    </source>
</evidence>
<evidence type="ECO:0000256" key="6">
    <source>
        <dbReference type="ARBA" id="ARBA00023316"/>
    </source>
</evidence>
<comment type="similarity">
    <text evidence="1">Belongs to the FemABX family.</text>
</comment>
<evidence type="ECO:0000256" key="5">
    <source>
        <dbReference type="ARBA" id="ARBA00023315"/>
    </source>
</evidence>
<evidence type="ECO:0000256" key="1">
    <source>
        <dbReference type="ARBA" id="ARBA00009943"/>
    </source>
</evidence>
<evidence type="ECO:0000313" key="8">
    <source>
        <dbReference type="Proteomes" id="UP000229385"/>
    </source>
</evidence>
<organism evidence="7 8">
    <name type="scientific">Candidatus Uhrbacteria bacterium CG_4_9_14_3_um_filter_50_9</name>
    <dbReference type="NCBI Taxonomy" id="1975035"/>
    <lineage>
        <taxon>Bacteria</taxon>
        <taxon>Candidatus Uhriibacteriota</taxon>
    </lineage>
</organism>
<dbReference type="GO" id="GO:0071555">
    <property type="term" value="P:cell wall organization"/>
    <property type="evidence" value="ECO:0007669"/>
    <property type="project" value="UniProtKB-KW"/>
</dbReference>
<dbReference type="SUPFAM" id="SSF55729">
    <property type="entry name" value="Acyl-CoA N-acyltransferases (Nat)"/>
    <property type="match status" value="2"/>
</dbReference>
<sequence length="317" mass="36533">MLLDSNTWNTFVLRHGPRSGRFLQSWEWGEFQRMVGEQVERYVLGEEGQLTAVATVLKRSFPLLGSYWYLPRGPVASTPVTKARLTSLLKNPNAFTLRIEPQTSYEGVCTKTIDLQPSQTILLDLEKSEDELLEGMHHKTRYNIRLAARRGVHVSIKEQSLDDVWALFEETGSRGDFRLHPRDYYKKMLQILSGNDCRVFLAAAYFENKPIAATIMIDFGDIRTYLHGASGRAHRQTMAPYLLHWELIKAAKAKGLKWYDWWGVAPEGAKHHPWEGISRFKRGFGGEEVKYPGTCDVILKKPQYAMYSLLRKIRRKL</sequence>
<evidence type="ECO:0000256" key="4">
    <source>
        <dbReference type="ARBA" id="ARBA00022984"/>
    </source>
</evidence>
<accession>A0A2M7XC90</accession>
<evidence type="ECO:0000256" key="3">
    <source>
        <dbReference type="ARBA" id="ARBA00022960"/>
    </source>
</evidence>
<dbReference type="GO" id="GO:0008360">
    <property type="term" value="P:regulation of cell shape"/>
    <property type="evidence" value="ECO:0007669"/>
    <property type="project" value="UniProtKB-KW"/>
</dbReference>
<dbReference type="PANTHER" id="PTHR36174:SF1">
    <property type="entry name" value="LIPID II:GLYCINE GLYCYLTRANSFERASE"/>
    <property type="match status" value="1"/>
</dbReference>
<keyword evidence="3" id="KW-0133">Cell shape</keyword>
<comment type="caution">
    <text evidence="7">The sequence shown here is derived from an EMBL/GenBank/DDBJ whole genome shotgun (WGS) entry which is preliminary data.</text>
</comment>
<dbReference type="Gene3D" id="3.40.630.30">
    <property type="match status" value="2"/>
</dbReference>
<keyword evidence="4" id="KW-0573">Peptidoglycan synthesis</keyword>
<dbReference type="AlphaFoldDB" id="A0A2M7XC90"/>
<keyword evidence="6" id="KW-0961">Cell wall biogenesis/degradation</keyword>
<dbReference type="PANTHER" id="PTHR36174">
    <property type="entry name" value="LIPID II:GLYCINE GLYCYLTRANSFERASE"/>
    <property type="match status" value="1"/>
</dbReference>
<gene>
    <name evidence="7" type="ORF">CO174_02810</name>
</gene>
<protein>
    <recommendedName>
        <fullName evidence="9">Methicillin resistance protein</fullName>
    </recommendedName>
</protein>
<dbReference type="GO" id="GO:0016755">
    <property type="term" value="F:aminoacyltransferase activity"/>
    <property type="evidence" value="ECO:0007669"/>
    <property type="project" value="InterPro"/>
</dbReference>
<dbReference type="EMBL" id="PFWU01000032">
    <property type="protein sequence ID" value="PJA45510.1"/>
    <property type="molecule type" value="Genomic_DNA"/>
</dbReference>
<reference evidence="8" key="1">
    <citation type="submission" date="2017-09" db="EMBL/GenBank/DDBJ databases">
        <title>Depth-based differentiation of microbial function through sediment-hosted aquifers and enrichment of novel symbionts in the deep terrestrial subsurface.</title>
        <authorList>
            <person name="Probst A.J."/>
            <person name="Ladd B."/>
            <person name="Jarett J.K."/>
            <person name="Geller-Mcgrath D.E."/>
            <person name="Sieber C.M.K."/>
            <person name="Emerson J.B."/>
            <person name="Anantharaman K."/>
            <person name="Thomas B.C."/>
            <person name="Malmstrom R."/>
            <person name="Stieglmeier M."/>
            <person name="Klingl A."/>
            <person name="Woyke T."/>
            <person name="Ryan C.M."/>
            <person name="Banfield J.F."/>
        </authorList>
    </citation>
    <scope>NUCLEOTIDE SEQUENCE [LARGE SCALE GENOMIC DNA]</scope>
</reference>
<dbReference type="PROSITE" id="PS51191">
    <property type="entry name" value="FEMABX"/>
    <property type="match status" value="1"/>
</dbReference>
<dbReference type="InterPro" id="IPR050644">
    <property type="entry name" value="PG_Glycine_Bridge_Synth"/>
</dbReference>